<name>A0A9P8W4H6_9HYPO</name>
<accession>A0A9P8W4H6</accession>
<dbReference type="EMBL" id="JAGPYM010000011">
    <property type="protein sequence ID" value="KAH6889173.1"/>
    <property type="molecule type" value="Genomic_DNA"/>
</dbReference>
<evidence type="ECO:0000313" key="2">
    <source>
        <dbReference type="Proteomes" id="UP000777438"/>
    </source>
</evidence>
<gene>
    <name evidence="1" type="ORF">B0T10DRAFT_572553</name>
</gene>
<comment type="caution">
    <text evidence="1">The sequence shown here is derived from an EMBL/GenBank/DDBJ whole genome shotgun (WGS) entry which is preliminary data.</text>
</comment>
<protein>
    <recommendedName>
        <fullName evidence="3">Aminoglycoside phosphotransferase domain-containing protein</fullName>
    </recommendedName>
</protein>
<evidence type="ECO:0000313" key="1">
    <source>
        <dbReference type="EMBL" id="KAH6889173.1"/>
    </source>
</evidence>
<proteinExistence type="predicted"/>
<keyword evidence="2" id="KW-1185">Reference proteome</keyword>
<organism evidence="1 2">
    <name type="scientific">Thelonectria olida</name>
    <dbReference type="NCBI Taxonomy" id="1576542"/>
    <lineage>
        <taxon>Eukaryota</taxon>
        <taxon>Fungi</taxon>
        <taxon>Dikarya</taxon>
        <taxon>Ascomycota</taxon>
        <taxon>Pezizomycotina</taxon>
        <taxon>Sordariomycetes</taxon>
        <taxon>Hypocreomycetidae</taxon>
        <taxon>Hypocreales</taxon>
        <taxon>Nectriaceae</taxon>
        <taxon>Thelonectria</taxon>
    </lineage>
</organism>
<dbReference type="Proteomes" id="UP000777438">
    <property type="component" value="Unassembled WGS sequence"/>
</dbReference>
<dbReference type="InterPro" id="IPR051678">
    <property type="entry name" value="AGP_Transferase"/>
</dbReference>
<dbReference type="PANTHER" id="PTHR21310:SF51">
    <property type="entry name" value="AMINOGLYCOSIDE PHOSPHOTRANSFERASE DOMAIN-CONTAINING PROTEIN"/>
    <property type="match status" value="1"/>
</dbReference>
<sequence length="410" mass="46840">MADTDPTYTQPDDYYHPDNRAKFGPLLEIPDQRLISVARKVRDHYFARQTPANARVEVESRYAGSKYLIHVIRFEESGTVTKQVIRIPATGWGSRWTREEHNHLEETARRQIHLKNVLEMPVPVILDCTAHCANDINAPFIAETCCRGESLSFAWSKEHPAIPLEERRFESLRSLAQAMKALSRYTHANLECVRSERANPMSILRLTRRRSEITLSDRRKGADRMIGRLVRQLLPLVRCAGDFVLRKQSLDLKDVFVNEMGTVTGIVDWDGATPFPRCLGTIRPPSWICMDWDPALVKLSMSSELPSSAVMQQWREYYYGCYLGDGSAQDDPAGEHRWCHAAHIYELIWEAYMQPSQRVAACQVITNRVNRSDVRVSSRRELESIHASVEPDWSVLDAGLAELTNQAGYV</sequence>
<dbReference type="PANTHER" id="PTHR21310">
    <property type="entry name" value="AMINOGLYCOSIDE PHOSPHOTRANSFERASE-RELATED-RELATED"/>
    <property type="match status" value="1"/>
</dbReference>
<evidence type="ECO:0008006" key="3">
    <source>
        <dbReference type="Google" id="ProtNLM"/>
    </source>
</evidence>
<dbReference type="AlphaFoldDB" id="A0A9P8W4H6"/>
<dbReference type="OrthoDB" id="10003767at2759"/>
<reference evidence="1 2" key="1">
    <citation type="journal article" date="2021" name="Nat. Commun.">
        <title>Genetic determinants of endophytism in the Arabidopsis root mycobiome.</title>
        <authorList>
            <person name="Mesny F."/>
            <person name="Miyauchi S."/>
            <person name="Thiergart T."/>
            <person name="Pickel B."/>
            <person name="Atanasova L."/>
            <person name="Karlsson M."/>
            <person name="Huettel B."/>
            <person name="Barry K.W."/>
            <person name="Haridas S."/>
            <person name="Chen C."/>
            <person name="Bauer D."/>
            <person name="Andreopoulos W."/>
            <person name="Pangilinan J."/>
            <person name="LaButti K."/>
            <person name="Riley R."/>
            <person name="Lipzen A."/>
            <person name="Clum A."/>
            <person name="Drula E."/>
            <person name="Henrissat B."/>
            <person name="Kohler A."/>
            <person name="Grigoriev I.V."/>
            <person name="Martin F.M."/>
            <person name="Hacquard S."/>
        </authorList>
    </citation>
    <scope>NUCLEOTIDE SEQUENCE [LARGE SCALE GENOMIC DNA]</scope>
    <source>
        <strain evidence="1 2">MPI-CAGE-CH-0241</strain>
    </source>
</reference>